<evidence type="ECO:0000313" key="2">
    <source>
        <dbReference type="Proteomes" id="UP000289132"/>
    </source>
</evidence>
<protein>
    <submittedName>
        <fullName evidence="1">Uncharacterized protein</fullName>
    </submittedName>
</protein>
<dbReference type="RefSeq" id="WP_075116315.1">
    <property type="nucleotide sequence ID" value="NZ_PDKD01000052.1"/>
</dbReference>
<sequence>MTNNINEIFETKKAELAAAQSELDSWYEYDARRTDGSGAQDQRHEARGESLRHKVFTLTQEVSQLQGQLF</sequence>
<gene>
    <name evidence="1" type="ORF">CRU87_09865</name>
</gene>
<accession>A0ABY0ETY2</accession>
<dbReference type="EMBL" id="PDKD01000052">
    <property type="protein sequence ID" value="RXJ88605.1"/>
    <property type="molecule type" value="Genomic_DNA"/>
</dbReference>
<comment type="caution">
    <text evidence="1">The sequence shown here is derived from an EMBL/GenBank/DDBJ whole genome shotgun (WGS) entry which is preliminary data.</text>
</comment>
<proteinExistence type="predicted"/>
<organism evidence="1 2">
    <name type="scientific">Aliarcobacter trophiarum LMG 25534</name>
    <dbReference type="NCBI Taxonomy" id="1032241"/>
    <lineage>
        <taxon>Bacteria</taxon>
        <taxon>Pseudomonadati</taxon>
        <taxon>Campylobacterota</taxon>
        <taxon>Epsilonproteobacteria</taxon>
        <taxon>Campylobacterales</taxon>
        <taxon>Arcobacteraceae</taxon>
        <taxon>Aliarcobacter</taxon>
    </lineage>
</organism>
<keyword evidence="2" id="KW-1185">Reference proteome</keyword>
<reference evidence="1 2" key="1">
    <citation type="submission" date="2017-10" db="EMBL/GenBank/DDBJ databases">
        <title>Genomics of the genus Arcobacter.</title>
        <authorList>
            <person name="Perez-Cataluna A."/>
            <person name="Figueras M.J."/>
        </authorList>
    </citation>
    <scope>NUCLEOTIDE SEQUENCE [LARGE SCALE GENOMIC DNA]</scope>
    <source>
        <strain evidence="1 2">LMG 25534</strain>
    </source>
</reference>
<dbReference type="Proteomes" id="UP000289132">
    <property type="component" value="Unassembled WGS sequence"/>
</dbReference>
<evidence type="ECO:0000313" key="1">
    <source>
        <dbReference type="EMBL" id="RXJ88605.1"/>
    </source>
</evidence>
<name>A0ABY0ETY2_9BACT</name>